<dbReference type="OrthoDB" id="9787435at2"/>
<dbReference type="InterPro" id="IPR013154">
    <property type="entry name" value="ADH-like_N"/>
</dbReference>
<name>A0A2G1QM15_9HYPH</name>
<evidence type="ECO:0000256" key="1">
    <source>
        <dbReference type="ARBA" id="ARBA00022857"/>
    </source>
</evidence>
<dbReference type="InterPro" id="IPR013149">
    <property type="entry name" value="ADH-like_C"/>
</dbReference>
<dbReference type="GO" id="GO:0016651">
    <property type="term" value="F:oxidoreductase activity, acting on NAD(P)H"/>
    <property type="evidence" value="ECO:0007669"/>
    <property type="project" value="TreeGrafter"/>
</dbReference>
<keyword evidence="5" id="KW-1185">Reference proteome</keyword>
<reference evidence="4 5" key="1">
    <citation type="submission" date="2017-10" db="EMBL/GenBank/DDBJ databases">
        <title>Sedimentibacterium mangrovi gen. nov., sp. nov., a novel member of family Phyllobacteriacea isolated from mangrove sediment.</title>
        <authorList>
            <person name="Liao H."/>
            <person name="Tian Y."/>
        </authorList>
    </citation>
    <scope>NUCLEOTIDE SEQUENCE [LARGE SCALE GENOMIC DNA]</scope>
    <source>
        <strain evidence="4 5">X9-2-2</strain>
    </source>
</reference>
<dbReference type="Gene3D" id="3.40.50.720">
    <property type="entry name" value="NAD(P)-binding Rossmann-like Domain"/>
    <property type="match status" value="1"/>
</dbReference>
<dbReference type="InterPro" id="IPR011032">
    <property type="entry name" value="GroES-like_sf"/>
</dbReference>
<dbReference type="EMBL" id="PDVP01000008">
    <property type="protein sequence ID" value="PHP66514.1"/>
    <property type="molecule type" value="Genomic_DNA"/>
</dbReference>
<evidence type="ECO:0000313" key="5">
    <source>
        <dbReference type="Proteomes" id="UP000221168"/>
    </source>
</evidence>
<dbReference type="PANTHER" id="PTHR48106">
    <property type="entry name" value="QUINONE OXIDOREDUCTASE PIG3-RELATED"/>
    <property type="match status" value="1"/>
</dbReference>
<dbReference type="InterPro" id="IPR036291">
    <property type="entry name" value="NAD(P)-bd_dom_sf"/>
</dbReference>
<dbReference type="Pfam" id="PF08240">
    <property type="entry name" value="ADH_N"/>
    <property type="match status" value="1"/>
</dbReference>
<protein>
    <submittedName>
        <fullName evidence="4">NADH oxidoreductase</fullName>
    </submittedName>
</protein>
<dbReference type="CDD" id="cd08291">
    <property type="entry name" value="ETR_like_1"/>
    <property type="match status" value="1"/>
</dbReference>
<accession>A0A2G1QM15</accession>
<gene>
    <name evidence="4" type="ORF">CSC94_14320</name>
</gene>
<feature type="domain" description="Enoyl reductase (ER)" evidence="3">
    <location>
        <begin position="22"/>
        <end position="336"/>
    </location>
</feature>
<dbReference type="GO" id="GO:0070402">
    <property type="term" value="F:NADPH binding"/>
    <property type="evidence" value="ECO:0007669"/>
    <property type="project" value="TreeGrafter"/>
</dbReference>
<dbReference type="SUPFAM" id="SSF51735">
    <property type="entry name" value="NAD(P)-binding Rossmann-fold domains"/>
    <property type="match status" value="1"/>
</dbReference>
<evidence type="ECO:0000313" key="4">
    <source>
        <dbReference type="EMBL" id="PHP66514.1"/>
    </source>
</evidence>
<comment type="caution">
    <text evidence="4">The sequence shown here is derived from an EMBL/GenBank/DDBJ whole genome shotgun (WGS) entry which is preliminary data.</text>
</comment>
<dbReference type="Proteomes" id="UP000221168">
    <property type="component" value="Unassembled WGS sequence"/>
</dbReference>
<sequence>MKALLQTNDGFADRPSPMQLEGLDPYVELAETPVPVPGEGQVLIKVKLASVNPADVMFIKGMYGQRREKGKPAGFEGVGEVVASGGGAYADSLKGKRIAFIATHSGAWADYALADAAVCIPLRDDIRDADGAAMIVNPLTAHAMFDIVKKEGEKAFVMSAAASQLCKLIARMAADEGFRPIALVRRDDQIDLLKSHGAAHVLNVTAPDFARQLAEVLKAEKPRIFLDAVTGKLAGQVFAAMGRGARWIVYGRLDGSDTVIPEPGQLIFMGKRIEGFWLTQWKRQASMEENMAAAAAVQARFASGEWKTDVTAIVPLSEAHARLAGELEKPNGKVFLVPG</sequence>
<keyword evidence="1" id="KW-0521">NADP</keyword>
<dbReference type="AlphaFoldDB" id="A0A2G1QM15"/>
<proteinExistence type="predicted"/>
<evidence type="ECO:0000256" key="2">
    <source>
        <dbReference type="ARBA" id="ARBA00023002"/>
    </source>
</evidence>
<organism evidence="4 5">
    <name type="scientific">Zhengella mangrovi</name>
    <dbReference type="NCBI Taxonomy" id="1982044"/>
    <lineage>
        <taxon>Bacteria</taxon>
        <taxon>Pseudomonadati</taxon>
        <taxon>Pseudomonadota</taxon>
        <taxon>Alphaproteobacteria</taxon>
        <taxon>Hyphomicrobiales</taxon>
        <taxon>Notoacmeibacteraceae</taxon>
        <taxon>Zhengella</taxon>
    </lineage>
</organism>
<dbReference type="Pfam" id="PF00107">
    <property type="entry name" value="ADH_zinc_N"/>
    <property type="match status" value="1"/>
</dbReference>
<dbReference type="PANTHER" id="PTHR48106:SF18">
    <property type="entry name" value="QUINONE OXIDOREDUCTASE PIG3"/>
    <property type="match status" value="1"/>
</dbReference>
<dbReference type="SMART" id="SM00829">
    <property type="entry name" value="PKS_ER"/>
    <property type="match status" value="1"/>
</dbReference>
<dbReference type="InterPro" id="IPR020843">
    <property type="entry name" value="ER"/>
</dbReference>
<dbReference type="SUPFAM" id="SSF50129">
    <property type="entry name" value="GroES-like"/>
    <property type="match status" value="1"/>
</dbReference>
<keyword evidence="2" id="KW-0560">Oxidoreductase</keyword>
<dbReference type="Gene3D" id="3.90.180.10">
    <property type="entry name" value="Medium-chain alcohol dehydrogenases, catalytic domain"/>
    <property type="match status" value="1"/>
</dbReference>
<evidence type="ECO:0000259" key="3">
    <source>
        <dbReference type="SMART" id="SM00829"/>
    </source>
</evidence>